<dbReference type="InterPro" id="IPR042099">
    <property type="entry name" value="ANL_N_sf"/>
</dbReference>
<reference evidence="8" key="1">
    <citation type="submission" date="2021-03" db="UniProtKB">
        <authorList>
            <consortium name="EnsemblPlants"/>
        </authorList>
    </citation>
    <scope>IDENTIFICATION</scope>
</reference>
<dbReference type="InterPro" id="IPR045851">
    <property type="entry name" value="AMP-bd_C_sf"/>
</dbReference>
<dbReference type="InterPro" id="IPR000873">
    <property type="entry name" value="AMP-dep_synth/lig_dom"/>
</dbReference>
<dbReference type="InterPro" id="IPR020845">
    <property type="entry name" value="AMP-binding_CS"/>
</dbReference>
<sequence>MHIHILTTMDQAKSGIDPRSGFNSATKIFHSLRPPIDFPPQNLPLSVPEYAFSIHPKWPESVAFINSDTGHRLLFFDFVRRTKTLAANLQTQIGLSKGDVAFVLSPNSVNVPILYFALLTIGVVVSPANPLSAESEIARLVQLCKPVFAFTSSETAHKLRNHRLRTMLIDSPEFDSLTTSSNRDLESVTVRQSDLAAVMFSSGTTGKVKGVMLTHRNVIATIGGYHAKAKRMGKKSPKVALQTVPFFHAYGFFYCAISVAVGDTVVVMMKRFELRKMLGAIEEFRVTNVALVPPIVVALVKSSTDVMAAYNLSSLETVTCGGSPLKKEAIDAFKARFPKVTLTQYPNKRAQKKVNRGLGELWIRGPSIMKGYMGDKEATSAAIDADGWLRTGDLCYIDDQGFLYVVARLKELIKYKAYQVAPAELEQLLQSHTEILDAAVIPYPEEEVGQVPMAIVVRLPKSTLTEAEVKDFVAKQASL</sequence>
<dbReference type="PROSITE" id="PS00455">
    <property type="entry name" value="AMP_BINDING"/>
    <property type="match status" value="1"/>
</dbReference>
<dbReference type="EnsemblPlants" id="evm.model.10.1884">
    <property type="protein sequence ID" value="cds.evm.model.10.1884"/>
    <property type="gene ID" value="evm.TU.10.1884"/>
</dbReference>
<evidence type="ECO:0000256" key="5">
    <source>
        <dbReference type="SAM" id="Phobius"/>
    </source>
</evidence>
<keyword evidence="3" id="KW-0963">Cytoplasm</keyword>
<dbReference type="GO" id="GO:0005737">
    <property type="term" value="C:cytoplasm"/>
    <property type="evidence" value="ECO:0007669"/>
    <property type="project" value="UniProtKB-SubCell"/>
</dbReference>
<protein>
    <submittedName>
        <fullName evidence="8">Uncharacterized protein</fullName>
    </submittedName>
</protein>
<comment type="similarity">
    <text evidence="2">Belongs to the ATP-dependent AMP-binding enzyme family.</text>
</comment>
<dbReference type="InterPro" id="IPR025110">
    <property type="entry name" value="AMP-bd_C"/>
</dbReference>
<dbReference type="Pfam" id="PF13193">
    <property type="entry name" value="AMP-binding_C"/>
    <property type="match status" value="1"/>
</dbReference>
<feature type="domain" description="AMP-dependent synthetase/ligase" evidence="6">
    <location>
        <begin position="57"/>
        <end position="342"/>
    </location>
</feature>
<dbReference type="Proteomes" id="UP000596661">
    <property type="component" value="Unassembled WGS sequence"/>
</dbReference>
<dbReference type="Gene3D" id="3.40.50.980">
    <property type="match status" value="2"/>
</dbReference>
<dbReference type="OMA" id="KEMIKCK"/>
<dbReference type="GO" id="GO:0016405">
    <property type="term" value="F:CoA-ligase activity"/>
    <property type="evidence" value="ECO:0007669"/>
    <property type="project" value="TreeGrafter"/>
</dbReference>
<evidence type="ECO:0000256" key="1">
    <source>
        <dbReference type="ARBA" id="ARBA00004496"/>
    </source>
</evidence>
<keyword evidence="4" id="KW-0436">Ligase</keyword>
<feature type="transmembrane region" description="Helical" evidence="5">
    <location>
        <begin position="247"/>
        <end position="268"/>
    </location>
</feature>
<dbReference type="EMBL" id="UZAU01000821">
    <property type="status" value="NOT_ANNOTATED_CDS"/>
    <property type="molecule type" value="Genomic_DNA"/>
</dbReference>
<dbReference type="AlphaFoldDB" id="A0A803QL75"/>
<keyword evidence="5" id="KW-1133">Transmembrane helix</keyword>
<name>A0A803QL75_CANSA</name>
<evidence type="ECO:0000259" key="6">
    <source>
        <dbReference type="Pfam" id="PF00501"/>
    </source>
</evidence>
<dbReference type="Gene3D" id="3.40.50.12780">
    <property type="entry name" value="N-terminal domain of ligase-like"/>
    <property type="match status" value="1"/>
</dbReference>
<dbReference type="PANTHER" id="PTHR24096">
    <property type="entry name" value="LONG-CHAIN-FATTY-ACID--COA LIGASE"/>
    <property type="match status" value="1"/>
</dbReference>
<evidence type="ECO:0000313" key="9">
    <source>
        <dbReference type="Proteomes" id="UP000596661"/>
    </source>
</evidence>
<comment type="subcellular location">
    <subcellularLocation>
        <location evidence="1">Cytoplasm</location>
    </subcellularLocation>
</comment>
<dbReference type="SUPFAM" id="SSF56801">
    <property type="entry name" value="Acetyl-CoA synthetase-like"/>
    <property type="match status" value="1"/>
</dbReference>
<evidence type="ECO:0000256" key="2">
    <source>
        <dbReference type="ARBA" id="ARBA00006432"/>
    </source>
</evidence>
<dbReference type="Gene3D" id="3.30.300.30">
    <property type="match status" value="1"/>
</dbReference>
<evidence type="ECO:0000313" key="8">
    <source>
        <dbReference type="EnsemblPlants" id="cds.evm.model.10.1884"/>
    </source>
</evidence>
<keyword evidence="5" id="KW-0472">Membrane</keyword>
<accession>A0A803QL75</accession>
<dbReference type="PANTHER" id="PTHR24096:SF160">
    <property type="entry name" value="4-COUMARATE--COA LIGASE-LIKE 9"/>
    <property type="match status" value="1"/>
</dbReference>
<keyword evidence="5" id="KW-0812">Transmembrane</keyword>
<organism evidence="8 9">
    <name type="scientific">Cannabis sativa</name>
    <name type="common">Hemp</name>
    <name type="synonym">Marijuana</name>
    <dbReference type="NCBI Taxonomy" id="3483"/>
    <lineage>
        <taxon>Eukaryota</taxon>
        <taxon>Viridiplantae</taxon>
        <taxon>Streptophyta</taxon>
        <taxon>Embryophyta</taxon>
        <taxon>Tracheophyta</taxon>
        <taxon>Spermatophyta</taxon>
        <taxon>Magnoliopsida</taxon>
        <taxon>eudicotyledons</taxon>
        <taxon>Gunneridae</taxon>
        <taxon>Pentapetalae</taxon>
        <taxon>rosids</taxon>
        <taxon>fabids</taxon>
        <taxon>Rosales</taxon>
        <taxon>Cannabaceae</taxon>
        <taxon>Cannabis</taxon>
    </lineage>
</organism>
<evidence type="ECO:0000256" key="3">
    <source>
        <dbReference type="ARBA" id="ARBA00022490"/>
    </source>
</evidence>
<feature type="domain" description="AMP-binding enzyme C-terminal" evidence="7">
    <location>
        <begin position="424"/>
        <end position="476"/>
    </location>
</feature>
<dbReference type="Pfam" id="PF00501">
    <property type="entry name" value="AMP-binding"/>
    <property type="match status" value="1"/>
</dbReference>
<evidence type="ECO:0000259" key="7">
    <source>
        <dbReference type="Pfam" id="PF13193"/>
    </source>
</evidence>
<proteinExistence type="inferred from homology"/>
<dbReference type="Gramene" id="evm.model.10.1884">
    <property type="protein sequence ID" value="cds.evm.model.10.1884"/>
    <property type="gene ID" value="evm.TU.10.1884"/>
</dbReference>
<keyword evidence="9" id="KW-1185">Reference proteome</keyword>
<evidence type="ECO:0000256" key="4">
    <source>
        <dbReference type="ARBA" id="ARBA00022598"/>
    </source>
</evidence>